<organism evidence="1 2">
    <name type="scientific">Peronosclerospora sorghi</name>
    <dbReference type="NCBI Taxonomy" id="230839"/>
    <lineage>
        <taxon>Eukaryota</taxon>
        <taxon>Sar</taxon>
        <taxon>Stramenopiles</taxon>
        <taxon>Oomycota</taxon>
        <taxon>Peronosporomycetes</taxon>
        <taxon>Peronosporales</taxon>
        <taxon>Peronosporaceae</taxon>
        <taxon>Peronosclerospora</taxon>
    </lineage>
</organism>
<protein>
    <submittedName>
        <fullName evidence="1">Uncharacterized protein</fullName>
    </submittedName>
</protein>
<dbReference type="EMBL" id="CM047582">
    <property type="protein sequence ID" value="KAI9916063.1"/>
    <property type="molecule type" value="Genomic_DNA"/>
</dbReference>
<accession>A0ACC0WD71</accession>
<reference evidence="1 2" key="1">
    <citation type="journal article" date="2022" name="bioRxiv">
        <title>The genome of the oomycete Peronosclerospora sorghi, a cosmopolitan pathogen of maize and sorghum, is inflated with dispersed pseudogenes.</title>
        <authorList>
            <person name="Fletcher K."/>
            <person name="Martin F."/>
            <person name="Isakeit T."/>
            <person name="Cavanaugh K."/>
            <person name="Magill C."/>
            <person name="Michelmore R."/>
        </authorList>
    </citation>
    <scope>NUCLEOTIDE SEQUENCE [LARGE SCALE GENOMIC DNA]</scope>
    <source>
        <strain evidence="1">P6</strain>
    </source>
</reference>
<sequence>MMSSRRRFCEHLGMNDRIGLLLGYTSALRKQLIEHLKRRVAIIVSCQEPRFYEKRCFDGKCDEVKVKLVADLQELLDLVRSLIKAYVVLAQKKQFGKFREETVSKSCFK</sequence>
<gene>
    <name evidence="1" type="ORF">PsorP6_008466</name>
</gene>
<keyword evidence="2" id="KW-1185">Reference proteome</keyword>
<proteinExistence type="predicted"/>
<evidence type="ECO:0000313" key="2">
    <source>
        <dbReference type="Proteomes" id="UP001163321"/>
    </source>
</evidence>
<name>A0ACC0WD71_9STRA</name>
<evidence type="ECO:0000313" key="1">
    <source>
        <dbReference type="EMBL" id="KAI9916063.1"/>
    </source>
</evidence>
<comment type="caution">
    <text evidence="1">The sequence shown here is derived from an EMBL/GenBank/DDBJ whole genome shotgun (WGS) entry which is preliminary data.</text>
</comment>
<dbReference type="Proteomes" id="UP001163321">
    <property type="component" value="Chromosome 3"/>
</dbReference>